<reference evidence="1 2" key="1">
    <citation type="journal article" date="2019" name="Mol. Ecol. Resour.">
        <title>Chromosome-level genome assembly of Triplophysa tibetana, a fish adapted to the harsh high-altitude environment of the Tibetan Plateau.</title>
        <authorList>
            <person name="Yang X."/>
            <person name="Liu H."/>
            <person name="Ma Z."/>
            <person name="Zou Y."/>
            <person name="Zou M."/>
            <person name="Mao Y."/>
            <person name="Li X."/>
            <person name="Wang H."/>
            <person name="Chen T."/>
            <person name="Wang W."/>
            <person name="Yang R."/>
        </authorList>
    </citation>
    <scope>NUCLEOTIDE SEQUENCE [LARGE SCALE GENOMIC DNA]</scope>
    <source>
        <strain evidence="1">TTIB1903HZAU</strain>
        <tissue evidence="1">Muscle</tissue>
    </source>
</reference>
<accession>A0A5A9NG71</accession>
<name>A0A5A9NG71_9TELE</name>
<dbReference type="EMBL" id="SOYY01000019">
    <property type="protein sequence ID" value="KAA0708046.1"/>
    <property type="molecule type" value="Genomic_DNA"/>
</dbReference>
<organism evidence="1 2">
    <name type="scientific">Triplophysa tibetana</name>
    <dbReference type="NCBI Taxonomy" id="1572043"/>
    <lineage>
        <taxon>Eukaryota</taxon>
        <taxon>Metazoa</taxon>
        <taxon>Chordata</taxon>
        <taxon>Craniata</taxon>
        <taxon>Vertebrata</taxon>
        <taxon>Euteleostomi</taxon>
        <taxon>Actinopterygii</taxon>
        <taxon>Neopterygii</taxon>
        <taxon>Teleostei</taxon>
        <taxon>Ostariophysi</taxon>
        <taxon>Cypriniformes</taxon>
        <taxon>Nemacheilidae</taxon>
        <taxon>Triplophysa</taxon>
    </lineage>
</organism>
<keyword evidence="2" id="KW-1185">Reference proteome</keyword>
<dbReference type="Proteomes" id="UP000324632">
    <property type="component" value="Chromosome 19"/>
</dbReference>
<proteinExistence type="predicted"/>
<comment type="caution">
    <text evidence="1">The sequence shown here is derived from an EMBL/GenBank/DDBJ whole genome shotgun (WGS) entry which is preliminary data.</text>
</comment>
<protein>
    <submittedName>
        <fullName evidence="1">Uncharacterized protein</fullName>
    </submittedName>
</protein>
<evidence type="ECO:0000313" key="1">
    <source>
        <dbReference type="EMBL" id="KAA0708046.1"/>
    </source>
</evidence>
<dbReference type="AlphaFoldDB" id="A0A5A9NG71"/>
<gene>
    <name evidence="1" type="ORF">E1301_Tti014342</name>
</gene>
<sequence length="211" mass="23171">MDSGPDRFELTRSYEGTPLSDLDKGFYTDQSISLSVVSSDGLLKPSKGVVLEYLDPNSTALPRLNYSLNILSPLVAVSKNIFSPGNTLNTDLSSPVEGKSSTPYERVKFQKPKLADSLDLSCVDLTTTHPSWEVSFVKPITESPKSCLETSWSPINPSAPPDVSMILSGTSPHPYVSEELQRSWKEMVKTGQVPTMSELRDEHQSYSNLAI</sequence>
<evidence type="ECO:0000313" key="2">
    <source>
        <dbReference type="Proteomes" id="UP000324632"/>
    </source>
</evidence>